<proteinExistence type="inferred from homology"/>
<evidence type="ECO:0000256" key="4">
    <source>
        <dbReference type="ARBA" id="ARBA00023239"/>
    </source>
</evidence>
<evidence type="ECO:0000313" key="7">
    <source>
        <dbReference type="Proteomes" id="UP000248021"/>
    </source>
</evidence>
<keyword evidence="4" id="KW-0456">Lyase</keyword>
<keyword evidence="3" id="KW-0862">Zinc</keyword>
<evidence type="ECO:0000256" key="1">
    <source>
        <dbReference type="ARBA" id="ARBA00005495"/>
    </source>
</evidence>
<dbReference type="PANTHER" id="PTHR33337:SF40">
    <property type="entry name" value="CENP-V_GFA DOMAIN-CONTAINING PROTEIN-RELATED"/>
    <property type="match status" value="1"/>
</dbReference>
<comment type="caution">
    <text evidence="6">The sequence shown here is derived from an EMBL/GenBank/DDBJ whole genome shotgun (WGS) entry which is preliminary data.</text>
</comment>
<gene>
    <name evidence="6" type="ORF">C7450_103223</name>
</gene>
<dbReference type="GO" id="GO:0046872">
    <property type="term" value="F:metal ion binding"/>
    <property type="evidence" value="ECO:0007669"/>
    <property type="project" value="UniProtKB-KW"/>
</dbReference>
<evidence type="ECO:0000256" key="3">
    <source>
        <dbReference type="ARBA" id="ARBA00022833"/>
    </source>
</evidence>
<dbReference type="Pfam" id="PF04828">
    <property type="entry name" value="GFA"/>
    <property type="match status" value="1"/>
</dbReference>
<protein>
    <recommendedName>
        <fullName evidence="5">CENP-V/GFA domain-containing protein</fullName>
    </recommendedName>
</protein>
<dbReference type="PROSITE" id="PS51891">
    <property type="entry name" value="CENP_V_GFA"/>
    <property type="match status" value="1"/>
</dbReference>
<comment type="similarity">
    <text evidence="1">Belongs to the Gfa family.</text>
</comment>
<dbReference type="PANTHER" id="PTHR33337">
    <property type="entry name" value="GFA DOMAIN-CONTAINING PROTEIN"/>
    <property type="match status" value="1"/>
</dbReference>
<evidence type="ECO:0000259" key="5">
    <source>
        <dbReference type="PROSITE" id="PS51891"/>
    </source>
</evidence>
<dbReference type="SUPFAM" id="SSF51316">
    <property type="entry name" value="Mss4-like"/>
    <property type="match status" value="1"/>
</dbReference>
<dbReference type="AlphaFoldDB" id="A0A2V3UB42"/>
<keyword evidence="2" id="KW-0479">Metal-binding</keyword>
<dbReference type="OrthoDB" id="9807246at2"/>
<organism evidence="6 7">
    <name type="scientific">Chelatococcus asaccharovorans</name>
    <dbReference type="NCBI Taxonomy" id="28210"/>
    <lineage>
        <taxon>Bacteria</taxon>
        <taxon>Pseudomonadati</taxon>
        <taxon>Pseudomonadota</taxon>
        <taxon>Alphaproteobacteria</taxon>
        <taxon>Hyphomicrobiales</taxon>
        <taxon>Chelatococcaceae</taxon>
        <taxon>Chelatococcus</taxon>
    </lineage>
</organism>
<dbReference type="Proteomes" id="UP000248021">
    <property type="component" value="Unassembled WGS sequence"/>
</dbReference>
<accession>A0A2V3UB42</accession>
<dbReference type="RefSeq" id="WP_110374004.1">
    <property type="nucleotide sequence ID" value="NZ_JAHBRY010000001.1"/>
</dbReference>
<dbReference type="EMBL" id="QJJK01000003">
    <property type="protein sequence ID" value="PXW61705.1"/>
    <property type="molecule type" value="Genomic_DNA"/>
</dbReference>
<dbReference type="GO" id="GO:0016846">
    <property type="term" value="F:carbon-sulfur lyase activity"/>
    <property type="evidence" value="ECO:0007669"/>
    <property type="project" value="InterPro"/>
</dbReference>
<name>A0A2V3UB42_9HYPH</name>
<feature type="domain" description="CENP-V/GFA" evidence="5">
    <location>
        <begin position="9"/>
        <end position="123"/>
    </location>
</feature>
<evidence type="ECO:0000256" key="2">
    <source>
        <dbReference type="ARBA" id="ARBA00022723"/>
    </source>
</evidence>
<dbReference type="Gene3D" id="3.90.1590.10">
    <property type="entry name" value="glutathione-dependent formaldehyde- activating enzyme (gfa)"/>
    <property type="match status" value="1"/>
</dbReference>
<dbReference type="InterPro" id="IPR011057">
    <property type="entry name" value="Mss4-like_sf"/>
</dbReference>
<reference evidence="6 7" key="1">
    <citation type="submission" date="2018-05" db="EMBL/GenBank/DDBJ databases">
        <title>Genomic Encyclopedia of Type Strains, Phase IV (KMG-IV): sequencing the most valuable type-strain genomes for metagenomic binning, comparative biology and taxonomic classification.</title>
        <authorList>
            <person name="Goeker M."/>
        </authorList>
    </citation>
    <scope>NUCLEOTIDE SEQUENCE [LARGE SCALE GENOMIC DNA]</scope>
    <source>
        <strain evidence="6 7">DSM 6462</strain>
    </source>
</reference>
<keyword evidence="7" id="KW-1185">Reference proteome</keyword>
<dbReference type="InterPro" id="IPR006913">
    <property type="entry name" value="CENP-V/GFA"/>
</dbReference>
<sequence>MASQASSAIPGGCLCGAVRFSAVPAKHEMNVCHCGMCRRWSSGVFMAVPCTEITFADESALGVYPSSEWGERLFCKTCGSSLVWRLRGGEGGHVEVSMHSFDDTSSFVFAEEIFIDEKPDLYGFAGDRSRKTGAEIMAEFAAQQAGSE</sequence>
<evidence type="ECO:0000313" key="6">
    <source>
        <dbReference type="EMBL" id="PXW61705.1"/>
    </source>
</evidence>